<accession>A0A392RAA9</accession>
<dbReference type="PANTHER" id="PTHR31286">
    <property type="entry name" value="GLYCINE-RICH CELL WALL STRUCTURAL PROTEIN 1.8-LIKE"/>
    <property type="match status" value="1"/>
</dbReference>
<evidence type="ECO:0000313" key="2">
    <source>
        <dbReference type="Proteomes" id="UP000265520"/>
    </source>
</evidence>
<comment type="caution">
    <text evidence="1">The sequence shown here is derived from an EMBL/GenBank/DDBJ whole genome shotgun (WGS) entry which is preliminary data.</text>
</comment>
<dbReference type="EMBL" id="LXQA010201805">
    <property type="protein sequence ID" value="MCI33137.1"/>
    <property type="molecule type" value="Genomic_DNA"/>
</dbReference>
<evidence type="ECO:0000313" key="1">
    <source>
        <dbReference type="EMBL" id="MCI33137.1"/>
    </source>
</evidence>
<proteinExistence type="predicted"/>
<dbReference type="AlphaFoldDB" id="A0A392RAA9"/>
<protein>
    <submittedName>
        <fullName evidence="1">NBS resistance protein</fullName>
    </submittedName>
</protein>
<reference evidence="1 2" key="1">
    <citation type="journal article" date="2018" name="Front. Plant Sci.">
        <title>Red Clover (Trifolium pratense) and Zigzag Clover (T. medium) - A Picture of Genomic Similarities and Differences.</title>
        <authorList>
            <person name="Dluhosova J."/>
            <person name="Istvanek J."/>
            <person name="Nedelnik J."/>
            <person name="Repkova J."/>
        </authorList>
    </citation>
    <scope>NUCLEOTIDE SEQUENCE [LARGE SCALE GENOMIC DNA]</scope>
    <source>
        <strain evidence="2">cv. 10/8</strain>
        <tissue evidence="1">Leaf</tissue>
    </source>
</reference>
<sequence>KGDKPVTAKELTLKLGSIWQGFAPWKLVPLGKGFFEFSFSLAEDKRKAWSLGTCNLKPGLLRLSKWEPDFNPHTQRQTHVQSWIRIYELPQEYWRPRTLFEIAGGVGTPLMLDEATKNRSFGHYARVLVDIDLSKRVFEAILVER</sequence>
<organism evidence="1 2">
    <name type="scientific">Trifolium medium</name>
    <dbReference type="NCBI Taxonomy" id="97028"/>
    <lineage>
        <taxon>Eukaryota</taxon>
        <taxon>Viridiplantae</taxon>
        <taxon>Streptophyta</taxon>
        <taxon>Embryophyta</taxon>
        <taxon>Tracheophyta</taxon>
        <taxon>Spermatophyta</taxon>
        <taxon>Magnoliopsida</taxon>
        <taxon>eudicotyledons</taxon>
        <taxon>Gunneridae</taxon>
        <taxon>Pentapetalae</taxon>
        <taxon>rosids</taxon>
        <taxon>fabids</taxon>
        <taxon>Fabales</taxon>
        <taxon>Fabaceae</taxon>
        <taxon>Papilionoideae</taxon>
        <taxon>50 kb inversion clade</taxon>
        <taxon>NPAAA clade</taxon>
        <taxon>Hologalegina</taxon>
        <taxon>IRL clade</taxon>
        <taxon>Trifolieae</taxon>
        <taxon>Trifolium</taxon>
    </lineage>
</organism>
<dbReference type="InterPro" id="IPR040256">
    <property type="entry name" value="At4g02000-like"/>
</dbReference>
<dbReference type="PANTHER" id="PTHR31286:SF60">
    <property type="entry name" value="PROTEIN, PUTATIVE-RELATED"/>
    <property type="match status" value="1"/>
</dbReference>
<name>A0A392RAA9_9FABA</name>
<feature type="non-terminal residue" evidence="1">
    <location>
        <position position="145"/>
    </location>
</feature>
<keyword evidence="2" id="KW-1185">Reference proteome</keyword>
<dbReference type="Proteomes" id="UP000265520">
    <property type="component" value="Unassembled WGS sequence"/>
</dbReference>
<feature type="non-terminal residue" evidence="1">
    <location>
        <position position="1"/>
    </location>
</feature>